<evidence type="ECO:0000313" key="13">
    <source>
        <dbReference type="Proteomes" id="UP000189956"/>
    </source>
</evidence>
<accession>A0A1T4MF15</accession>
<keyword evidence="6" id="KW-0808">Transferase</keyword>
<evidence type="ECO:0000256" key="3">
    <source>
        <dbReference type="ARBA" id="ARBA00004735"/>
    </source>
</evidence>
<evidence type="ECO:0000256" key="8">
    <source>
        <dbReference type="ARBA" id="ARBA00048169"/>
    </source>
</evidence>
<dbReference type="Pfam" id="PF01379">
    <property type="entry name" value="Porphobil_deam"/>
    <property type="match status" value="1"/>
</dbReference>
<evidence type="ECO:0000256" key="4">
    <source>
        <dbReference type="ARBA" id="ARBA00005638"/>
    </source>
</evidence>
<dbReference type="AlphaFoldDB" id="A0A1T4MF15"/>
<dbReference type="EMBL" id="FUWL01000012">
    <property type="protein sequence ID" value="SJZ65619.1"/>
    <property type="molecule type" value="Genomic_DNA"/>
</dbReference>
<dbReference type="InterPro" id="IPR022419">
    <property type="entry name" value="Porphobilin_deaminase_cofac_BS"/>
</dbReference>
<evidence type="ECO:0000259" key="11">
    <source>
        <dbReference type="Pfam" id="PF03900"/>
    </source>
</evidence>
<dbReference type="InterPro" id="IPR000860">
    <property type="entry name" value="HemC"/>
</dbReference>
<dbReference type="InterPro" id="IPR036803">
    <property type="entry name" value="Porphobilinogen_deaminase_C_sf"/>
</dbReference>
<dbReference type="GO" id="GO:0006783">
    <property type="term" value="P:heme biosynthetic process"/>
    <property type="evidence" value="ECO:0007669"/>
    <property type="project" value="TreeGrafter"/>
</dbReference>
<evidence type="ECO:0000256" key="1">
    <source>
        <dbReference type="ARBA" id="ARBA00001916"/>
    </source>
</evidence>
<dbReference type="GO" id="GO:0005737">
    <property type="term" value="C:cytoplasm"/>
    <property type="evidence" value="ECO:0007669"/>
    <property type="project" value="UniProtKB-UniRule"/>
</dbReference>
<dbReference type="Gene3D" id="3.30.160.40">
    <property type="entry name" value="Porphobilinogen deaminase, C-terminal domain"/>
    <property type="match status" value="1"/>
</dbReference>
<comment type="similarity">
    <text evidence="4">Belongs to the HMBS family.</text>
</comment>
<sequence>MKRKYVIGTRGSRLALWQAYEAKRSIETACGVEVEVKVISTRGDERLDIALHSNTLSKGLFTQELEEQLVTHDIDFAVHSLKDLPVDMDDRLCLAAVMERDDPRDVVIANFEVKDIKDLRGKRIGTSSPRRVAQLTKALGDEATGTSFGPIRGNVETRISKLRNGEYDAIIMAAAGIKRLGLEHEISYYISPEVIAPAPGQASVAIQCAKDNEEACAIAREVDHLVSHQMTHYERQLLNRLGGGCAIPFGVLCTLEGNVVKGTAFFALGEGMGGMRHDFSGEYPLHDDFITEIAETLKRP</sequence>
<dbReference type="FunFam" id="3.40.190.10:FF:000005">
    <property type="entry name" value="Porphobilinogen deaminase"/>
    <property type="match status" value="1"/>
</dbReference>
<dbReference type="PIRSF" id="PIRSF001438">
    <property type="entry name" value="4pyrrol_synth_OHMeBilane_synth"/>
    <property type="match status" value="1"/>
</dbReference>
<organism evidence="12 13">
    <name type="scientific">Porphyromonas cangingivalis</name>
    <dbReference type="NCBI Taxonomy" id="36874"/>
    <lineage>
        <taxon>Bacteria</taxon>
        <taxon>Pseudomonadati</taxon>
        <taxon>Bacteroidota</taxon>
        <taxon>Bacteroidia</taxon>
        <taxon>Bacteroidales</taxon>
        <taxon>Porphyromonadaceae</taxon>
        <taxon>Porphyromonas</taxon>
    </lineage>
</organism>
<keyword evidence="7" id="KW-0627">Porphyrin biosynthesis</keyword>
<feature type="domain" description="Porphobilinogen deaminase C-terminal" evidence="11">
    <location>
        <begin position="233"/>
        <end position="270"/>
    </location>
</feature>
<dbReference type="Pfam" id="PF03900">
    <property type="entry name" value="Porphobil_deamC"/>
    <property type="match status" value="1"/>
</dbReference>
<comment type="catalytic activity">
    <reaction evidence="8">
        <text>4 porphobilinogen + H2O = hydroxymethylbilane + 4 NH4(+)</text>
        <dbReference type="Rhea" id="RHEA:13185"/>
        <dbReference type="ChEBI" id="CHEBI:15377"/>
        <dbReference type="ChEBI" id="CHEBI:28938"/>
        <dbReference type="ChEBI" id="CHEBI:57845"/>
        <dbReference type="ChEBI" id="CHEBI:58126"/>
        <dbReference type="EC" id="2.5.1.61"/>
    </reaction>
</comment>
<evidence type="ECO:0000256" key="9">
    <source>
        <dbReference type="NCBIfam" id="TIGR00212"/>
    </source>
</evidence>
<name>A0A1T4MF15_PORCN</name>
<evidence type="ECO:0000256" key="2">
    <source>
        <dbReference type="ARBA" id="ARBA00002869"/>
    </source>
</evidence>
<protein>
    <recommendedName>
        <fullName evidence="9">Hydroxymethylbilane synthase</fullName>
        <ecNumber evidence="9">2.5.1.61</ecNumber>
    </recommendedName>
</protein>
<dbReference type="InterPro" id="IPR022418">
    <property type="entry name" value="Porphobilinogen_deaminase_C"/>
</dbReference>
<dbReference type="SUPFAM" id="SSF54782">
    <property type="entry name" value="Porphobilinogen deaminase (hydroxymethylbilane synthase), C-terminal domain"/>
    <property type="match status" value="1"/>
</dbReference>
<comment type="cofactor">
    <cofactor evidence="1">
        <name>dipyrromethane</name>
        <dbReference type="ChEBI" id="CHEBI:60342"/>
    </cofactor>
</comment>
<dbReference type="Gene3D" id="3.40.190.10">
    <property type="entry name" value="Periplasmic binding protein-like II"/>
    <property type="match status" value="2"/>
</dbReference>
<dbReference type="InterPro" id="IPR022417">
    <property type="entry name" value="Porphobilin_deaminase_N"/>
</dbReference>
<dbReference type="SUPFAM" id="SSF53850">
    <property type="entry name" value="Periplasmic binding protein-like II"/>
    <property type="match status" value="1"/>
</dbReference>
<feature type="domain" description="Porphobilinogen deaminase N-terminal" evidence="10">
    <location>
        <begin position="6"/>
        <end position="215"/>
    </location>
</feature>
<dbReference type="Proteomes" id="UP000189956">
    <property type="component" value="Unassembled WGS sequence"/>
</dbReference>
<dbReference type="PANTHER" id="PTHR11557">
    <property type="entry name" value="PORPHOBILINOGEN DEAMINASE"/>
    <property type="match status" value="1"/>
</dbReference>
<evidence type="ECO:0000256" key="5">
    <source>
        <dbReference type="ARBA" id="ARBA00011245"/>
    </source>
</evidence>
<dbReference type="EC" id="2.5.1.61" evidence="9"/>
<dbReference type="NCBIfam" id="TIGR00212">
    <property type="entry name" value="hemC"/>
    <property type="match status" value="1"/>
</dbReference>
<evidence type="ECO:0000259" key="10">
    <source>
        <dbReference type="Pfam" id="PF01379"/>
    </source>
</evidence>
<dbReference type="RefSeq" id="WP_025838427.1">
    <property type="nucleotide sequence ID" value="NZ_FUWL01000012.1"/>
</dbReference>
<dbReference type="PANTHER" id="PTHR11557:SF0">
    <property type="entry name" value="PORPHOBILINOGEN DEAMINASE"/>
    <property type="match status" value="1"/>
</dbReference>
<dbReference type="PROSITE" id="PS00533">
    <property type="entry name" value="PORPHOBILINOGEN_DEAM"/>
    <property type="match status" value="1"/>
</dbReference>
<gene>
    <name evidence="12" type="ORF">SAMN02745205_01512</name>
</gene>
<dbReference type="GO" id="GO:0004418">
    <property type="term" value="F:hydroxymethylbilane synthase activity"/>
    <property type="evidence" value="ECO:0007669"/>
    <property type="project" value="UniProtKB-UniRule"/>
</dbReference>
<comment type="pathway">
    <text evidence="3">Porphyrin-containing compound metabolism; protoporphyrin-IX biosynthesis; coproporphyrinogen-III from 5-aminolevulinate: step 2/4.</text>
</comment>
<comment type="function">
    <text evidence="2">Tetrapolymerization of the monopyrrole PBG into the hydroxymethylbilane pre-uroporphyrinogen in several discrete steps.</text>
</comment>
<dbReference type="PRINTS" id="PR00151">
    <property type="entry name" value="PORPHBDMNASE"/>
</dbReference>
<evidence type="ECO:0000313" key="12">
    <source>
        <dbReference type="EMBL" id="SJZ65619.1"/>
    </source>
</evidence>
<evidence type="ECO:0000256" key="7">
    <source>
        <dbReference type="ARBA" id="ARBA00023244"/>
    </source>
</evidence>
<comment type="subunit">
    <text evidence="5">Monomer.</text>
</comment>
<evidence type="ECO:0000256" key="6">
    <source>
        <dbReference type="ARBA" id="ARBA00022679"/>
    </source>
</evidence>
<proteinExistence type="inferred from homology"/>
<reference evidence="12 13" key="1">
    <citation type="submission" date="2017-02" db="EMBL/GenBank/DDBJ databases">
        <authorList>
            <person name="Peterson S.W."/>
        </authorList>
    </citation>
    <scope>NUCLEOTIDE SEQUENCE [LARGE SCALE GENOMIC DNA]</scope>
    <source>
        <strain evidence="12 13">ATCC 700135</strain>
    </source>
</reference>